<dbReference type="EMBL" id="BARS01005070">
    <property type="protein sequence ID" value="GAF68235.1"/>
    <property type="molecule type" value="Genomic_DNA"/>
</dbReference>
<reference evidence="1" key="1">
    <citation type="journal article" date="2014" name="Front. Microbiol.">
        <title>High frequency of phylogenetically diverse reductive dehalogenase-homologous genes in deep subseafloor sedimentary metagenomes.</title>
        <authorList>
            <person name="Kawai M."/>
            <person name="Futagami T."/>
            <person name="Toyoda A."/>
            <person name="Takaki Y."/>
            <person name="Nishi S."/>
            <person name="Hori S."/>
            <person name="Arai W."/>
            <person name="Tsubouchi T."/>
            <person name="Morono Y."/>
            <person name="Uchiyama I."/>
            <person name="Ito T."/>
            <person name="Fujiyama A."/>
            <person name="Inagaki F."/>
            <person name="Takami H."/>
        </authorList>
    </citation>
    <scope>NUCLEOTIDE SEQUENCE</scope>
    <source>
        <strain evidence="1">Expedition CK06-06</strain>
    </source>
</reference>
<dbReference type="Gene3D" id="2.60.40.1930">
    <property type="match status" value="1"/>
</dbReference>
<dbReference type="AlphaFoldDB" id="X0SWQ0"/>
<gene>
    <name evidence="1" type="ORF">S01H1_09927</name>
</gene>
<organism evidence="1">
    <name type="scientific">marine sediment metagenome</name>
    <dbReference type="NCBI Taxonomy" id="412755"/>
    <lineage>
        <taxon>unclassified sequences</taxon>
        <taxon>metagenomes</taxon>
        <taxon>ecological metagenomes</taxon>
    </lineage>
</organism>
<feature type="non-terminal residue" evidence="1">
    <location>
        <position position="127"/>
    </location>
</feature>
<comment type="caution">
    <text evidence="1">The sequence shown here is derived from an EMBL/GenBank/DDBJ whole genome shotgun (WGS) entry which is preliminary data.</text>
</comment>
<name>X0SWQ0_9ZZZZ</name>
<evidence type="ECO:0008006" key="2">
    <source>
        <dbReference type="Google" id="ProtNLM"/>
    </source>
</evidence>
<accession>X0SWQ0</accession>
<evidence type="ECO:0000313" key="1">
    <source>
        <dbReference type="EMBL" id="GAF68235.1"/>
    </source>
</evidence>
<sequence length="127" mass="14538">MSRLLLWAGIIILLIICRQTFAQESFLEKSNEKLSSLPYQKIFLHTDRDIYTVKEDIWFKIYLLDGKTHAPHDGSYIGYVDLAGPTGEILVHKPFFLENGLGHGNYTIGDSLETGVYTLCAYTNYMR</sequence>
<proteinExistence type="predicted"/>
<protein>
    <recommendedName>
        <fullName evidence="2">Macroglobulin domain-containing protein</fullName>
    </recommendedName>
</protein>